<sequence length="116" mass="12034">MTDQGSAAALAIWSAKLAGAAAGSAISVAYLLPQGRREAALRFSIGLTTGLVFGAPGGLLIAQHLGIEEMLSKSELAMMGSAAASLCAWWALGILSRFAEQLFRAPMRTGRGEGRR</sequence>
<gene>
    <name evidence="2" type="ORF">SAMN05428963_10289</name>
</gene>
<dbReference type="Proteomes" id="UP000190135">
    <property type="component" value="Unassembled WGS sequence"/>
</dbReference>
<dbReference type="AlphaFoldDB" id="A0A1T4MF09"/>
<dbReference type="RefSeq" id="WP_078706796.1">
    <property type="nucleotide sequence ID" value="NZ_FUXL01000002.1"/>
</dbReference>
<evidence type="ECO:0000256" key="1">
    <source>
        <dbReference type="SAM" id="Phobius"/>
    </source>
</evidence>
<proteinExistence type="predicted"/>
<keyword evidence="3" id="KW-1185">Reference proteome</keyword>
<organism evidence="2 3">
    <name type="scientific">Consotaella salsifontis</name>
    <dbReference type="NCBI Taxonomy" id="1365950"/>
    <lineage>
        <taxon>Bacteria</taxon>
        <taxon>Pseudomonadati</taxon>
        <taxon>Pseudomonadota</taxon>
        <taxon>Alphaproteobacteria</taxon>
        <taxon>Hyphomicrobiales</taxon>
        <taxon>Aurantimonadaceae</taxon>
        <taxon>Consotaella</taxon>
    </lineage>
</organism>
<feature type="transmembrane region" description="Helical" evidence="1">
    <location>
        <begin position="44"/>
        <end position="65"/>
    </location>
</feature>
<dbReference type="Pfam" id="PF19602">
    <property type="entry name" value="DUF6107"/>
    <property type="match status" value="1"/>
</dbReference>
<feature type="transmembrane region" description="Helical" evidence="1">
    <location>
        <begin position="77"/>
        <end position="99"/>
    </location>
</feature>
<dbReference type="STRING" id="1365950.SAMN05428963_10289"/>
<evidence type="ECO:0000313" key="2">
    <source>
        <dbReference type="EMBL" id="SJZ65447.1"/>
    </source>
</evidence>
<reference evidence="2 3" key="1">
    <citation type="submission" date="2017-02" db="EMBL/GenBank/DDBJ databases">
        <authorList>
            <person name="Peterson S.W."/>
        </authorList>
    </citation>
    <scope>NUCLEOTIDE SEQUENCE [LARGE SCALE GENOMIC DNA]</scope>
    <source>
        <strain evidence="2 3">USBA 369</strain>
    </source>
</reference>
<keyword evidence="1" id="KW-1133">Transmembrane helix</keyword>
<feature type="transmembrane region" description="Helical" evidence="1">
    <location>
        <begin position="12"/>
        <end position="32"/>
    </location>
</feature>
<protein>
    <submittedName>
        <fullName evidence="2">Uncharacterized protein</fullName>
    </submittedName>
</protein>
<keyword evidence="1" id="KW-0472">Membrane</keyword>
<dbReference type="OrthoDB" id="7906947at2"/>
<evidence type="ECO:0000313" key="3">
    <source>
        <dbReference type="Proteomes" id="UP000190135"/>
    </source>
</evidence>
<dbReference type="InterPro" id="IPR046089">
    <property type="entry name" value="DUF6107"/>
</dbReference>
<accession>A0A1T4MF09</accession>
<name>A0A1T4MF09_9HYPH</name>
<keyword evidence="1" id="KW-0812">Transmembrane</keyword>
<dbReference type="EMBL" id="FUXL01000002">
    <property type="protein sequence ID" value="SJZ65447.1"/>
    <property type="molecule type" value="Genomic_DNA"/>
</dbReference>